<dbReference type="GeneID" id="26628302"/>
<name>A0A0P0HRW5_9CAUD</name>
<dbReference type="Proteomes" id="UP000203929">
    <property type="component" value="Segment"/>
</dbReference>
<keyword evidence="2" id="KW-1185">Reference proteome</keyword>
<proteinExistence type="predicted"/>
<reference evidence="1 2" key="1">
    <citation type="journal article" date="2016" name="Appl. Environ. Microbiol.">
        <title>Genomic Diversity of Phages Infecting Probiotic Strains of Lactobacillus paracasei.</title>
        <authorList>
            <person name="Mercanti D.J."/>
            <person name="Rousseau G.M."/>
            <person name="Capra M.L."/>
            <person name="Quiberoni A."/>
            <person name="Tremblay D.M."/>
            <person name="Labrie S.J."/>
            <person name="Moineau S."/>
        </authorList>
    </citation>
    <scope>NUCLEOTIDE SEQUENCE [LARGE SCALE GENOMIC DNA]</scope>
</reference>
<protein>
    <submittedName>
        <fullName evidence="1">Uncharacterized protein</fullName>
    </submittedName>
</protein>
<evidence type="ECO:0000313" key="1">
    <source>
        <dbReference type="EMBL" id="ALJ97969.1"/>
    </source>
</evidence>
<dbReference type="RefSeq" id="YP_009201520.1">
    <property type="nucleotide sequence ID" value="NC_028830.1"/>
</dbReference>
<organism evidence="1 2">
    <name type="scientific">Lactobacillus phage iA2</name>
    <dbReference type="NCBI Taxonomy" id="1739609"/>
    <lineage>
        <taxon>Viruses</taxon>
        <taxon>Duplodnaviria</taxon>
        <taxon>Heunggongvirae</taxon>
        <taxon>Uroviricota</taxon>
        <taxon>Caudoviricetes</taxon>
        <taxon>Iaduovirus</taxon>
        <taxon>Iaduovirus iA2</taxon>
    </lineage>
</organism>
<accession>A0A0P0HRW5</accession>
<evidence type="ECO:0000313" key="2">
    <source>
        <dbReference type="Proteomes" id="UP000203929"/>
    </source>
</evidence>
<sequence>MNNLLIQHQLEDSRPIRTYKAKIVIKLLEDNQTLPRNERTSQVQVLREASQKTDELVQKVMATSKHDRTAFCRDQCWLYQIREERINKILEQLAKED</sequence>
<gene>
    <name evidence="1" type="ORF">iA2_27</name>
</gene>
<dbReference type="KEGG" id="vg:26628302"/>
<dbReference type="EMBL" id="KR905068">
    <property type="protein sequence ID" value="ALJ97969.1"/>
    <property type="molecule type" value="Genomic_DNA"/>
</dbReference>